<keyword evidence="3" id="KW-0449">Lipoprotein</keyword>
<reference evidence="5 6" key="2">
    <citation type="submission" date="2016-08" db="EMBL/GenBank/DDBJ databases">
        <title>Pervasive Adenine N6-methylation of Active Genes in Fungi.</title>
        <authorList>
            <consortium name="DOE Joint Genome Institute"/>
            <person name="Mondo S.J."/>
            <person name="Dannebaum R.O."/>
            <person name="Kuo R.C."/>
            <person name="Labutti K."/>
            <person name="Haridas S."/>
            <person name="Kuo A."/>
            <person name="Salamov A."/>
            <person name="Ahrendt S.R."/>
            <person name="Lipzen A."/>
            <person name="Sullivan W."/>
            <person name="Andreopoulos W.B."/>
            <person name="Clum A."/>
            <person name="Lindquist E."/>
            <person name="Daum C."/>
            <person name="Ramamoorthy G.K."/>
            <person name="Gryganskyi A."/>
            <person name="Culley D."/>
            <person name="Magnuson J.K."/>
            <person name="James T.Y."/>
            <person name="O'Malley M.A."/>
            <person name="Stajich J.E."/>
            <person name="Spatafora J.W."/>
            <person name="Visel A."/>
            <person name="Grigoriev I.V."/>
        </authorList>
    </citation>
    <scope>NUCLEOTIDE SEQUENCE [LARGE SCALE GENOMIC DNA]</scope>
    <source>
        <strain evidence="6">finn</strain>
    </source>
</reference>
<dbReference type="EMBL" id="MCFH01000045">
    <property type="protein sequence ID" value="ORX44487.1"/>
    <property type="molecule type" value="Genomic_DNA"/>
</dbReference>
<name>A0A1Y1V0A2_9FUNG</name>
<sequence>MGQCLGKPKNVKTHDSYKLEKVSEKNTTEESVEEKRRKAAEAAEKRIEKQTNKGVIGNGGKLSKNIEKQKSVSKTEYHPENKALDPAIWN</sequence>
<dbReference type="Proteomes" id="UP000193719">
    <property type="component" value="Unassembled WGS sequence"/>
</dbReference>
<protein>
    <submittedName>
        <fullName evidence="5">Uncharacterized protein</fullName>
    </submittedName>
</protein>
<accession>A0A1Y1V0A2</accession>
<keyword evidence="1" id="KW-0519">Myristate</keyword>
<dbReference type="InterPro" id="IPR031632">
    <property type="entry name" value="SVIP"/>
</dbReference>
<feature type="region of interest" description="Disordered" evidence="4">
    <location>
        <begin position="1"/>
        <end position="90"/>
    </location>
</feature>
<evidence type="ECO:0000256" key="4">
    <source>
        <dbReference type="SAM" id="MobiDB-lite"/>
    </source>
</evidence>
<feature type="compositionally biased region" description="Basic and acidic residues" evidence="4">
    <location>
        <begin position="64"/>
        <end position="83"/>
    </location>
</feature>
<dbReference type="OrthoDB" id="10487334at2759"/>
<proteinExistence type="predicted"/>
<comment type="caution">
    <text evidence="5">The sequence shown here is derived from an EMBL/GenBank/DDBJ whole genome shotgun (WGS) entry which is preliminary data.</text>
</comment>
<evidence type="ECO:0000256" key="3">
    <source>
        <dbReference type="ARBA" id="ARBA00023288"/>
    </source>
</evidence>
<feature type="compositionally biased region" description="Basic and acidic residues" evidence="4">
    <location>
        <begin position="12"/>
        <end position="51"/>
    </location>
</feature>
<organism evidence="5 6">
    <name type="scientific">Piromyces finnis</name>
    <dbReference type="NCBI Taxonomy" id="1754191"/>
    <lineage>
        <taxon>Eukaryota</taxon>
        <taxon>Fungi</taxon>
        <taxon>Fungi incertae sedis</taxon>
        <taxon>Chytridiomycota</taxon>
        <taxon>Chytridiomycota incertae sedis</taxon>
        <taxon>Neocallimastigomycetes</taxon>
        <taxon>Neocallimastigales</taxon>
        <taxon>Neocallimastigaceae</taxon>
        <taxon>Piromyces</taxon>
    </lineage>
</organism>
<keyword evidence="6" id="KW-1185">Reference proteome</keyword>
<evidence type="ECO:0000313" key="5">
    <source>
        <dbReference type="EMBL" id="ORX44487.1"/>
    </source>
</evidence>
<keyword evidence="2" id="KW-0564">Palmitate</keyword>
<dbReference type="AlphaFoldDB" id="A0A1Y1V0A2"/>
<evidence type="ECO:0000313" key="6">
    <source>
        <dbReference type="Proteomes" id="UP000193719"/>
    </source>
</evidence>
<gene>
    <name evidence="5" type="ORF">BCR36DRAFT_586107</name>
</gene>
<reference evidence="5 6" key="1">
    <citation type="submission" date="2016-08" db="EMBL/GenBank/DDBJ databases">
        <title>Genomes of anaerobic fungi encode conserved fungal cellulosomes for biomass hydrolysis.</title>
        <authorList>
            <consortium name="DOE Joint Genome Institute"/>
            <person name="Haitjema C.H."/>
            <person name="Gilmore S.P."/>
            <person name="Henske J.K."/>
            <person name="Solomon K.V."/>
            <person name="De Groot R."/>
            <person name="Kuo A."/>
            <person name="Mondo S.J."/>
            <person name="Salamov A.A."/>
            <person name="Labutti K."/>
            <person name="Zhao Z."/>
            <person name="Chiniquy J."/>
            <person name="Barry K."/>
            <person name="Brewer H.M."/>
            <person name="Purvine S.O."/>
            <person name="Wright A.T."/>
            <person name="Boxma B."/>
            <person name="Van Alen T."/>
            <person name="Hackstein J.H."/>
            <person name="Baker S.E."/>
            <person name="Grigoriev I.V."/>
            <person name="O'Malley M.A."/>
        </authorList>
    </citation>
    <scope>NUCLEOTIDE SEQUENCE [LARGE SCALE GENOMIC DNA]</scope>
    <source>
        <strain evidence="6">finn</strain>
    </source>
</reference>
<evidence type="ECO:0000256" key="1">
    <source>
        <dbReference type="ARBA" id="ARBA00022707"/>
    </source>
</evidence>
<dbReference type="Pfam" id="PF15811">
    <property type="entry name" value="SVIP"/>
    <property type="match status" value="1"/>
</dbReference>
<evidence type="ECO:0000256" key="2">
    <source>
        <dbReference type="ARBA" id="ARBA00023139"/>
    </source>
</evidence>